<keyword evidence="2" id="KW-1185">Reference proteome</keyword>
<dbReference type="AlphaFoldDB" id="A0A9P6AXB7"/>
<sequence length="210" mass="23478">MKEWIRNRANRGGTVPPLDLTRFIPSPLSSPVVNSANLQDSDGSPPLAILGARKPQFSPGHGETIYPLDTETPWNDTGFILIHNRHTQPPPPLTNPYPSSEAHFTPTSFPFSTYDDESVLSSSSAGLYDPFGRPPYELWDIPEQPRAPYQRWSGFTPELIAELLCHHAAYTIMQDATSMLAFSLLVTFFVQNRLQPVYQNGLTVQVTLRL</sequence>
<dbReference type="Proteomes" id="UP000886523">
    <property type="component" value="Unassembled WGS sequence"/>
</dbReference>
<evidence type="ECO:0000313" key="1">
    <source>
        <dbReference type="EMBL" id="KAF9513739.1"/>
    </source>
</evidence>
<organism evidence="1 2">
    <name type="scientific">Hydnum rufescens UP504</name>
    <dbReference type="NCBI Taxonomy" id="1448309"/>
    <lineage>
        <taxon>Eukaryota</taxon>
        <taxon>Fungi</taxon>
        <taxon>Dikarya</taxon>
        <taxon>Basidiomycota</taxon>
        <taxon>Agaricomycotina</taxon>
        <taxon>Agaricomycetes</taxon>
        <taxon>Cantharellales</taxon>
        <taxon>Hydnaceae</taxon>
        <taxon>Hydnum</taxon>
    </lineage>
</organism>
<gene>
    <name evidence="1" type="ORF">BS47DRAFT_1485531</name>
</gene>
<protein>
    <submittedName>
        <fullName evidence="1">Uncharacterized protein</fullName>
    </submittedName>
</protein>
<dbReference type="EMBL" id="MU128969">
    <property type="protein sequence ID" value="KAF9513739.1"/>
    <property type="molecule type" value="Genomic_DNA"/>
</dbReference>
<proteinExistence type="predicted"/>
<evidence type="ECO:0000313" key="2">
    <source>
        <dbReference type="Proteomes" id="UP000886523"/>
    </source>
</evidence>
<reference evidence="1" key="1">
    <citation type="journal article" date="2020" name="Nat. Commun.">
        <title>Large-scale genome sequencing of mycorrhizal fungi provides insights into the early evolution of symbiotic traits.</title>
        <authorList>
            <person name="Miyauchi S."/>
            <person name="Kiss E."/>
            <person name="Kuo A."/>
            <person name="Drula E."/>
            <person name="Kohler A."/>
            <person name="Sanchez-Garcia M."/>
            <person name="Morin E."/>
            <person name="Andreopoulos B."/>
            <person name="Barry K.W."/>
            <person name="Bonito G."/>
            <person name="Buee M."/>
            <person name="Carver A."/>
            <person name="Chen C."/>
            <person name="Cichocki N."/>
            <person name="Clum A."/>
            <person name="Culley D."/>
            <person name="Crous P.W."/>
            <person name="Fauchery L."/>
            <person name="Girlanda M."/>
            <person name="Hayes R.D."/>
            <person name="Keri Z."/>
            <person name="LaButti K."/>
            <person name="Lipzen A."/>
            <person name="Lombard V."/>
            <person name="Magnuson J."/>
            <person name="Maillard F."/>
            <person name="Murat C."/>
            <person name="Nolan M."/>
            <person name="Ohm R.A."/>
            <person name="Pangilinan J."/>
            <person name="Pereira M.F."/>
            <person name="Perotto S."/>
            <person name="Peter M."/>
            <person name="Pfister S."/>
            <person name="Riley R."/>
            <person name="Sitrit Y."/>
            <person name="Stielow J.B."/>
            <person name="Szollosi G."/>
            <person name="Zifcakova L."/>
            <person name="Stursova M."/>
            <person name="Spatafora J.W."/>
            <person name="Tedersoo L."/>
            <person name="Vaario L.M."/>
            <person name="Yamada A."/>
            <person name="Yan M."/>
            <person name="Wang P."/>
            <person name="Xu J."/>
            <person name="Bruns T."/>
            <person name="Baldrian P."/>
            <person name="Vilgalys R."/>
            <person name="Dunand C."/>
            <person name="Henrissat B."/>
            <person name="Grigoriev I.V."/>
            <person name="Hibbett D."/>
            <person name="Nagy L.G."/>
            <person name="Martin F.M."/>
        </authorList>
    </citation>
    <scope>NUCLEOTIDE SEQUENCE</scope>
    <source>
        <strain evidence="1">UP504</strain>
    </source>
</reference>
<accession>A0A9P6AXB7</accession>
<name>A0A9P6AXB7_9AGAM</name>
<comment type="caution">
    <text evidence="1">The sequence shown here is derived from an EMBL/GenBank/DDBJ whole genome shotgun (WGS) entry which is preliminary data.</text>
</comment>